<name>A0ABQ9GHD1_9NEOP</name>
<dbReference type="EMBL" id="JARBHB010000012">
    <property type="protein sequence ID" value="KAJ8871446.1"/>
    <property type="molecule type" value="Genomic_DNA"/>
</dbReference>
<organism evidence="1 2">
    <name type="scientific">Dryococelus australis</name>
    <dbReference type="NCBI Taxonomy" id="614101"/>
    <lineage>
        <taxon>Eukaryota</taxon>
        <taxon>Metazoa</taxon>
        <taxon>Ecdysozoa</taxon>
        <taxon>Arthropoda</taxon>
        <taxon>Hexapoda</taxon>
        <taxon>Insecta</taxon>
        <taxon>Pterygota</taxon>
        <taxon>Neoptera</taxon>
        <taxon>Polyneoptera</taxon>
        <taxon>Phasmatodea</taxon>
        <taxon>Verophasmatodea</taxon>
        <taxon>Anareolatae</taxon>
        <taxon>Phasmatidae</taxon>
        <taxon>Eurycanthinae</taxon>
        <taxon>Dryococelus</taxon>
    </lineage>
</organism>
<gene>
    <name evidence="1" type="ORF">PR048_027763</name>
</gene>
<sequence length="66" mass="7502">MLVSLCSEILALGLGFDQKHCKQNLFTMKQKLPIAVVNSIKSALENLLKHRRIKTFAKEMLTTMNL</sequence>
<accession>A0ABQ9GHD1</accession>
<dbReference type="Proteomes" id="UP001159363">
    <property type="component" value="Chromosome 11"/>
</dbReference>
<reference evidence="1 2" key="1">
    <citation type="submission" date="2023-02" db="EMBL/GenBank/DDBJ databases">
        <title>LHISI_Scaffold_Assembly.</title>
        <authorList>
            <person name="Stuart O.P."/>
            <person name="Cleave R."/>
            <person name="Magrath M.J.L."/>
            <person name="Mikheyev A.S."/>
        </authorList>
    </citation>
    <scope>NUCLEOTIDE SEQUENCE [LARGE SCALE GENOMIC DNA]</scope>
    <source>
        <strain evidence="1">Daus_M_001</strain>
        <tissue evidence="1">Leg muscle</tissue>
    </source>
</reference>
<protein>
    <submittedName>
        <fullName evidence="1">Uncharacterized protein</fullName>
    </submittedName>
</protein>
<comment type="caution">
    <text evidence="1">The sequence shown here is derived from an EMBL/GenBank/DDBJ whole genome shotgun (WGS) entry which is preliminary data.</text>
</comment>
<evidence type="ECO:0000313" key="2">
    <source>
        <dbReference type="Proteomes" id="UP001159363"/>
    </source>
</evidence>
<proteinExistence type="predicted"/>
<keyword evidence="2" id="KW-1185">Reference proteome</keyword>
<evidence type="ECO:0000313" key="1">
    <source>
        <dbReference type="EMBL" id="KAJ8871446.1"/>
    </source>
</evidence>